<organism evidence="3">
    <name type="scientific">Dyadobacter sp. 676</name>
    <dbReference type="NCBI Taxonomy" id="3088362"/>
    <lineage>
        <taxon>Bacteria</taxon>
        <taxon>Pseudomonadati</taxon>
        <taxon>Bacteroidota</taxon>
        <taxon>Cytophagia</taxon>
        <taxon>Cytophagales</taxon>
        <taxon>Spirosomataceae</taxon>
        <taxon>Dyadobacter</taxon>
    </lineage>
</organism>
<proteinExistence type="predicted"/>
<feature type="signal peptide" evidence="1">
    <location>
        <begin position="1"/>
        <end position="26"/>
    </location>
</feature>
<reference evidence="3" key="1">
    <citation type="submission" date="2024-06" db="EMBL/GenBank/DDBJ databases">
        <title>Sequencing and assembly of the genome of Dyadobacter sp. strain 676, a symbiont of Cyamopsis tetragonoloba.</title>
        <authorList>
            <person name="Guro P."/>
            <person name="Sazanova A."/>
            <person name="Kuznetsova I."/>
            <person name="Belimov A."/>
            <person name="Safronova V."/>
        </authorList>
    </citation>
    <scope>NUCLEOTIDE SEQUENCE</scope>
    <source>
        <strain evidence="3">676</strain>
    </source>
</reference>
<dbReference type="InterPro" id="IPR026444">
    <property type="entry name" value="Secre_tail"/>
</dbReference>
<dbReference type="RefSeq" id="WP_353720212.1">
    <property type="nucleotide sequence ID" value="NZ_CP159289.1"/>
</dbReference>
<evidence type="ECO:0000259" key="2">
    <source>
        <dbReference type="Pfam" id="PF18962"/>
    </source>
</evidence>
<protein>
    <submittedName>
        <fullName evidence="3">T9SS type A sorting domain-containing protein</fullName>
    </submittedName>
</protein>
<dbReference type="InterPro" id="IPR013783">
    <property type="entry name" value="Ig-like_fold"/>
</dbReference>
<sequence length="460" mass="48318">MKHLFQFLIASLLLLLVAVCSVLGQATCPADRSVCANEAPFALSGASPAGGTYSGPGVSGGIFSPAIAGTGAKTITYTYQDGENNVSCTFIITVNPAPEKMEVLGLIPVCIDESANLPEYFGTIKSFYTIPSEPVSVSWSGAGITGDSVTGYQFNPAMAGTGFHNIYATATTSQGCTSGPFASSIAVDGQSAVSCPGDTTISVLDSAFTLTGAKNLTVSGLPSSSGNPTTADAGGIYAGIGVNSATSTFDPSVAGEGAHQITYTVDTGCGPAASCIFNVRTTPMPVRLVSFMAKKNENKILLSWKTSEETGFDRFEIEKSESPDKRFVNIGHVAGKGAKHAYSFLDDSAIAPGTTVYYRLKMVDLDGTYAYSKIVREGVDGINVTMVYPNPVSGELSIFSQSDLVDIQLINSKNVTVMAQKPDRSKINRLDISRLPVGTYIVRTTDIDGRMHQSKVVIQR</sequence>
<gene>
    <name evidence="3" type="ORF">ABV298_00290</name>
</gene>
<feature type="domain" description="Secretion system C-terminal sorting" evidence="2">
    <location>
        <begin position="387"/>
        <end position="458"/>
    </location>
</feature>
<dbReference type="AlphaFoldDB" id="A0AAU8FLS3"/>
<name>A0AAU8FLS3_9BACT</name>
<dbReference type="Gene3D" id="2.60.40.10">
    <property type="entry name" value="Immunoglobulins"/>
    <property type="match status" value="1"/>
</dbReference>
<feature type="chain" id="PRO_5043986517" evidence="1">
    <location>
        <begin position="27"/>
        <end position="460"/>
    </location>
</feature>
<accession>A0AAU8FLS3</accession>
<keyword evidence="1" id="KW-0732">Signal</keyword>
<dbReference type="NCBIfam" id="TIGR04183">
    <property type="entry name" value="Por_Secre_tail"/>
    <property type="match status" value="1"/>
</dbReference>
<evidence type="ECO:0000256" key="1">
    <source>
        <dbReference type="SAM" id="SignalP"/>
    </source>
</evidence>
<dbReference type="EMBL" id="CP159289">
    <property type="protein sequence ID" value="XCH24905.1"/>
    <property type="molecule type" value="Genomic_DNA"/>
</dbReference>
<dbReference type="Pfam" id="PF18962">
    <property type="entry name" value="Por_Secre_tail"/>
    <property type="match status" value="1"/>
</dbReference>
<evidence type="ECO:0000313" key="3">
    <source>
        <dbReference type="EMBL" id="XCH24905.1"/>
    </source>
</evidence>